<dbReference type="AlphaFoldDB" id="A0A0J1HF39"/>
<evidence type="ECO:0000313" key="1">
    <source>
        <dbReference type="EMBL" id="KLV10239.1"/>
    </source>
</evidence>
<evidence type="ECO:0000313" key="2">
    <source>
        <dbReference type="Proteomes" id="UP000035909"/>
    </source>
</evidence>
<keyword evidence="2" id="KW-1185">Reference proteome</keyword>
<dbReference type="STRING" id="320778.ABT57_06605"/>
<gene>
    <name evidence="1" type="ORF">ABT57_06605</name>
</gene>
<protein>
    <submittedName>
        <fullName evidence="1">Uncharacterized protein</fullName>
    </submittedName>
</protein>
<dbReference type="EMBL" id="LDOU01000006">
    <property type="protein sequence ID" value="KLV10239.1"/>
    <property type="molecule type" value="Genomic_DNA"/>
</dbReference>
<proteinExistence type="predicted"/>
<sequence length="140" mass="16368">MNWITQLLNSQGRRDPLGRADMESTVPRKLVEEEAFSLFGDRELATLMSRAFLYRYHKSDLEADTRQRVRDDLKSRLERAYLGYDNKAEIIEVVSQVQSKDLTVEQSIKVIENITGKRISESTYQRYRSILAIKDKISHQ</sequence>
<comment type="caution">
    <text evidence="1">The sequence shown here is derived from an EMBL/GenBank/DDBJ whole genome shotgun (WGS) entry which is preliminary data.</text>
</comment>
<organism evidence="1 2">
    <name type="scientific">Photobacterium ganghwense</name>
    <dbReference type="NCBI Taxonomy" id="320778"/>
    <lineage>
        <taxon>Bacteria</taxon>
        <taxon>Pseudomonadati</taxon>
        <taxon>Pseudomonadota</taxon>
        <taxon>Gammaproteobacteria</taxon>
        <taxon>Vibrionales</taxon>
        <taxon>Vibrionaceae</taxon>
        <taxon>Photobacterium</taxon>
    </lineage>
</organism>
<dbReference type="RefSeq" id="WP_047884402.1">
    <property type="nucleotide sequence ID" value="NZ_LDOU01000006.1"/>
</dbReference>
<dbReference type="Proteomes" id="UP000035909">
    <property type="component" value="Unassembled WGS sequence"/>
</dbReference>
<reference evidence="1 2" key="1">
    <citation type="submission" date="2015-05" db="EMBL/GenBank/DDBJ databases">
        <title>Photobacterium galathea sp. nov.</title>
        <authorList>
            <person name="Machado H."/>
            <person name="Gram L."/>
        </authorList>
    </citation>
    <scope>NUCLEOTIDE SEQUENCE [LARGE SCALE GENOMIC DNA]</scope>
    <source>
        <strain evidence="1 2">DSM 22954</strain>
    </source>
</reference>
<accession>A0A0J1HF39</accession>
<name>A0A0J1HF39_9GAMM</name>
<dbReference type="PATRIC" id="fig|320778.3.peg.1421"/>